<comment type="caution">
    <text evidence="2">The sequence shown here is derived from an EMBL/GenBank/DDBJ whole genome shotgun (WGS) entry which is preliminary data.</text>
</comment>
<dbReference type="InterPro" id="IPR005804">
    <property type="entry name" value="FA_desaturase_dom"/>
</dbReference>
<dbReference type="Proteomes" id="UP001211065">
    <property type="component" value="Unassembled WGS sequence"/>
</dbReference>
<dbReference type="InterPro" id="IPR012171">
    <property type="entry name" value="Fatty_acid_desaturase"/>
</dbReference>
<feature type="domain" description="Fatty acid desaturase" evidence="1">
    <location>
        <begin position="242"/>
        <end position="330"/>
    </location>
</feature>
<evidence type="ECO:0000259" key="1">
    <source>
        <dbReference type="Pfam" id="PF00487"/>
    </source>
</evidence>
<dbReference type="GO" id="GO:0008610">
    <property type="term" value="P:lipid biosynthetic process"/>
    <property type="evidence" value="ECO:0007669"/>
    <property type="project" value="UniProtKB-ARBA"/>
</dbReference>
<feature type="non-terminal residue" evidence="2">
    <location>
        <position position="359"/>
    </location>
</feature>
<dbReference type="PANTHER" id="PTHR19353">
    <property type="entry name" value="FATTY ACID DESATURASE 2"/>
    <property type="match status" value="1"/>
</dbReference>
<proteinExistence type="predicted"/>
<dbReference type="PANTHER" id="PTHR19353:SF19">
    <property type="entry name" value="DELTA(5) FATTY ACID DESATURASE C-RELATED"/>
    <property type="match status" value="1"/>
</dbReference>
<name>A0AAD5TVM9_9FUNG</name>
<evidence type="ECO:0000313" key="2">
    <source>
        <dbReference type="EMBL" id="KAJ3207619.1"/>
    </source>
</evidence>
<dbReference type="GO" id="GO:0016717">
    <property type="term" value="F:oxidoreductase activity, acting on paired donors, with oxidation of a pair of donors resulting in the reduction of molecular oxygen to two molecules of water"/>
    <property type="evidence" value="ECO:0007669"/>
    <property type="project" value="TreeGrafter"/>
</dbReference>
<dbReference type="GO" id="GO:0016020">
    <property type="term" value="C:membrane"/>
    <property type="evidence" value="ECO:0007669"/>
    <property type="project" value="TreeGrafter"/>
</dbReference>
<protein>
    <recommendedName>
        <fullName evidence="1">Fatty acid desaturase domain-containing protein</fullName>
    </recommendedName>
</protein>
<organism evidence="2 3">
    <name type="scientific">Clydaea vesicula</name>
    <dbReference type="NCBI Taxonomy" id="447962"/>
    <lineage>
        <taxon>Eukaryota</taxon>
        <taxon>Fungi</taxon>
        <taxon>Fungi incertae sedis</taxon>
        <taxon>Chytridiomycota</taxon>
        <taxon>Chytridiomycota incertae sedis</taxon>
        <taxon>Chytridiomycetes</taxon>
        <taxon>Lobulomycetales</taxon>
        <taxon>Lobulomycetaceae</taxon>
        <taxon>Clydaea</taxon>
    </lineage>
</organism>
<gene>
    <name evidence="2" type="ORF">HK099_000238</name>
</gene>
<evidence type="ECO:0000313" key="3">
    <source>
        <dbReference type="Proteomes" id="UP001211065"/>
    </source>
</evidence>
<reference evidence="2" key="1">
    <citation type="submission" date="2020-05" db="EMBL/GenBank/DDBJ databases">
        <title>Phylogenomic resolution of chytrid fungi.</title>
        <authorList>
            <person name="Stajich J.E."/>
            <person name="Amses K."/>
            <person name="Simmons R."/>
            <person name="Seto K."/>
            <person name="Myers J."/>
            <person name="Bonds A."/>
            <person name="Quandt C.A."/>
            <person name="Barry K."/>
            <person name="Liu P."/>
            <person name="Grigoriev I."/>
            <person name="Longcore J.E."/>
            <person name="James T.Y."/>
        </authorList>
    </citation>
    <scope>NUCLEOTIDE SEQUENCE</scope>
    <source>
        <strain evidence="2">JEL0476</strain>
    </source>
</reference>
<accession>A0AAD5TVM9</accession>
<dbReference type="AlphaFoldDB" id="A0AAD5TVM9"/>
<dbReference type="Pfam" id="PF00487">
    <property type="entry name" value="FA_desaturase"/>
    <property type="match status" value="1"/>
</dbReference>
<keyword evidence="3" id="KW-1185">Reference proteome</keyword>
<sequence>VDYNFHFNRLKLGAEELFNFALTVDDKKKIFFLIKNCIEEFYKQILQIDIPNSSTEIEAKVTILIFKDETENMKIICLCDTFKENKLPYCKILLGGKPRSLPMVKASQWVLDRVKFDDLVVSPIHEVVLMDDSNDIFEGLTSNFCVLTTNDSNFDPQNAVDFSMFTIISAPQDQVLPGSMISLVSSDKPQEILKKFKIGKLEGRNEFPSFPRDTGFYRDLTKKVGDYFKKTNKDPKDPLPGLWLSWNFQVSHVSPIADFYEKEGEIDEWAKVQVRTSIDYAHGNALGTFLCGALNYQIEHHLFPSISQYHYPAIAPIVMEVCKQHNVKYNLLPSFTAAFKLHLHHLYNLGSEPSKVKSH</sequence>
<dbReference type="EMBL" id="JADGJW010001044">
    <property type="protein sequence ID" value="KAJ3207619.1"/>
    <property type="molecule type" value="Genomic_DNA"/>
</dbReference>